<dbReference type="Proteomes" id="UP000076858">
    <property type="component" value="Unassembled WGS sequence"/>
</dbReference>
<protein>
    <submittedName>
        <fullName evidence="1">Uncharacterized protein</fullName>
    </submittedName>
</protein>
<reference evidence="1 2" key="1">
    <citation type="submission" date="2016-03" db="EMBL/GenBank/DDBJ databases">
        <title>EvidentialGene: Evidence-directed Construction of Genes on Genomes.</title>
        <authorList>
            <person name="Gilbert D.G."/>
            <person name="Choi J.-H."/>
            <person name="Mockaitis K."/>
            <person name="Colbourne J."/>
            <person name="Pfrender M."/>
        </authorList>
    </citation>
    <scope>NUCLEOTIDE SEQUENCE [LARGE SCALE GENOMIC DNA]</scope>
    <source>
        <strain evidence="1 2">Xinb3</strain>
        <tissue evidence="1">Complete organism</tissue>
    </source>
</reference>
<gene>
    <name evidence="1" type="ORF">APZ42_011897</name>
</gene>
<name>A0A162CYJ0_9CRUS</name>
<keyword evidence="2" id="KW-1185">Reference proteome</keyword>
<evidence type="ECO:0000313" key="1">
    <source>
        <dbReference type="EMBL" id="KZS21219.1"/>
    </source>
</evidence>
<sequence>MSLHRVSSWSWAPLEEFPGFPRGLQTLLQLLCDNIQPLSTRGASTSNLVNSGGPTDAMLSAGGWSSQTTYTRFYRRPAMGNTVAGTLQGN</sequence>
<accession>A0A162CYJ0</accession>
<dbReference type="EMBL" id="LRGB01000041">
    <property type="protein sequence ID" value="KZS21219.1"/>
    <property type="molecule type" value="Genomic_DNA"/>
</dbReference>
<proteinExistence type="predicted"/>
<organism evidence="1 2">
    <name type="scientific">Daphnia magna</name>
    <dbReference type="NCBI Taxonomy" id="35525"/>
    <lineage>
        <taxon>Eukaryota</taxon>
        <taxon>Metazoa</taxon>
        <taxon>Ecdysozoa</taxon>
        <taxon>Arthropoda</taxon>
        <taxon>Crustacea</taxon>
        <taxon>Branchiopoda</taxon>
        <taxon>Diplostraca</taxon>
        <taxon>Cladocera</taxon>
        <taxon>Anomopoda</taxon>
        <taxon>Daphniidae</taxon>
        <taxon>Daphnia</taxon>
    </lineage>
</organism>
<comment type="caution">
    <text evidence="1">The sequence shown here is derived from an EMBL/GenBank/DDBJ whole genome shotgun (WGS) entry which is preliminary data.</text>
</comment>
<dbReference type="AlphaFoldDB" id="A0A162CYJ0"/>
<feature type="non-terminal residue" evidence="1">
    <location>
        <position position="90"/>
    </location>
</feature>
<evidence type="ECO:0000313" key="2">
    <source>
        <dbReference type="Proteomes" id="UP000076858"/>
    </source>
</evidence>